<name>A0ABQ4N2Y0_9BACL</name>
<sequence>MPLMIWLTLLYNWSSQPFQEQTIKPWLRAHWSVERLSALLPDVTIRYGGAVIEAREEPYRFVEFVFRKAAHLFVYAILGALAYAALPVRSGPVWKRGVIASVLVLIVSLLDEWNQTFSVMRTSTFEDVILDMTGSTLGVLAAAASGRFARRLAVRDKRRSERRARDGGGITPKRR</sequence>
<feature type="transmembrane region" description="Helical" evidence="1">
    <location>
        <begin position="130"/>
        <end position="149"/>
    </location>
</feature>
<accession>A0ABQ4N2Y0</accession>
<organism evidence="3 4">
    <name type="scientific">Paenibacillus cisolokensis</name>
    <dbReference type="NCBI Taxonomy" id="1658519"/>
    <lineage>
        <taxon>Bacteria</taxon>
        <taxon>Bacillati</taxon>
        <taxon>Bacillota</taxon>
        <taxon>Bacilli</taxon>
        <taxon>Bacillales</taxon>
        <taxon>Paenibacillaceae</taxon>
        <taxon>Paenibacillus</taxon>
    </lineage>
</organism>
<evidence type="ECO:0000259" key="2">
    <source>
        <dbReference type="Pfam" id="PF04892"/>
    </source>
</evidence>
<feature type="domain" description="VanZ-like" evidence="2">
    <location>
        <begin position="3"/>
        <end position="142"/>
    </location>
</feature>
<dbReference type="Proteomes" id="UP000680304">
    <property type="component" value="Unassembled WGS sequence"/>
</dbReference>
<feature type="transmembrane region" description="Helical" evidence="1">
    <location>
        <begin position="93"/>
        <end position="110"/>
    </location>
</feature>
<evidence type="ECO:0000313" key="3">
    <source>
        <dbReference type="EMBL" id="GIQ62535.1"/>
    </source>
</evidence>
<proteinExistence type="predicted"/>
<dbReference type="EMBL" id="BOVJ01000037">
    <property type="protein sequence ID" value="GIQ62535.1"/>
    <property type="molecule type" value="Genomic_DNA"/>
</dbReference>
<keyword evidence="1" id="KW-1133">Transmembrane helix</keyword>
<comment type="caution">
    <text evidence="3">The sequence shown here is derived from an EMBL/GenBank/DDBJ whole genome shotgun (WGS) entry which is preliminary data.</text>
</comment>
<protein>
    <submittedName>
        <fullName evidence="3">Membrane protein</fullName>
    </submittedName>
</protein>
<keyword evidence="1" id="KW-0472">Membrane</keyword>
<dbReference type="InterPro" id="IPR006976">
    <property type="entry name" value="VanZ-like"/>
</dbReference>
<dbReference type="NCBIfam" id="NF037970">
    <property type="entry name" value="vanZ_1"/>
    <property type="match status" value="1"/>
</dbReference>
<feature type="transmembrane region" description="Helical" evidence="1">
    <location>
        <begin position="69"/>
        <end position="86"/>
    </location>
</feature>
<keyword evidence="4" id="KW-1185">Reference proteome</keyword>
<gene>
    <name evidence="3" type="ORF">PACILC2_11030</name>
</gene>
<evidence type="ECO:0000313" key="4">
    <source>
        <dbReference type="Proteomes" id="UP000680304"/>
    </source>
</evidence>
<keyword evidence="1" id="KW-0812">Transmembrane</keyword>
<evidence type="ECO:0000256" key="1">
    <source>
        <dbReference type="SAM" id="Phobius"/>
    </source>
</evidence>
<dbReference type="Pfam" id="PF04892">
    <property type="entry name" value="VanZ"/>
    <property type="match status" value="1"/>
</dbReference>
<reference evidence="3 4" key="1">
    <citation type="submission" date="2021-04" db="EMBL/GenBank/DDBJ databases">
        <title>Draft genome sequence of Paenibacillus cisolokensis, LC2-13A.</title>
        <authorList>
            <person name="Uke A."/>
            <person name="Chhe C."/>
            <person name="Baramee S."/>
            <person name="Kosugi A."/>
        </authorList>
    </citation>
    <scope>NUCLEOTIDE SEQUENCE [LARGE SCALE GENOMIC DNA]</scope>
    <source>
        <strain evidence="3 4">LC2-13A</strain>
    </source>
</reference>